<keyword evidence="4" id="KW-1185">Reference proteome</keyword>
<dbReference type="GO" id="GO:0005634">
    <property type="term" value="C:nucleus"/>
    <property type="evidence" value="ECO:0007669"/>
    <property type="project" value="TreeGrafter"/>
</dbReference>
<dbReference type="EMBL" id="VBQZ03000018">
    <property type="protein sequence ID" value="MXQ83735.1"/>
    <property type="molecule type" value="Genomic_DNA"/>
</dbReference>
<dbReference type="PANTHER" id="PTHR33517:SF5">
    <property type="entry name" value="FAMILY WITH SEQUENCE SIMILARITY 170 MEMBER A"/>
    <property type="match status" value="1"/>
</dbReference>
<protein>
    <recommendedName>
        <fullName evidence="2">Ig-like domain-containing protein</fullName>
    </recommendedName>
</protein>
<dbReference type="InterPro" id="IPR040879">
    <property type="entry name" value="Spt46-like"/>
</dbReference>
<proteinExistence type="predicted"/>
<evidence type="ECO:0000256" key="1">
    <source>
        <dbReference type="SAM" id="MobiDB-lite"/>
    </source>
</evidence>
<feature type="domain" description="Ig-like" evidence="2">
    <location>
        <begin position="14"/>
        <end position="98"/>
    </location>
</feature>
<evidence type="ECO:0000313" key="3">
    <source>
        <dbReference type="EMBL" id="MXQ83735.1"/>
    </source>
</evidence>
<dbReference type="PROSITE" id="PS50835">
    <property type="entry name" value="IG_LIKE"/>
    <property type="match status" value="1"/>
</dbReference>
<sequence length="345" mass="38930">MSREISKLHEYDLPSVYSLESNALNHEGRDMSSESEYLSCDSSFYTPFFAESWKTQEDPPQPESFVMVPACSQIIGETSSASTGYFSCVSSEHELVFSDEDGVQQSCQDVTCLGSTEMPPVLDLELGETSSPCPQVSSPFNLVHNNKPSSSVHTKKKRVMKIYYMHVQTKKGVASLQDTEEGLESPTKKIQMDEMTSPEKIHTTFTPSQVTTMELLADSECSLDTQAKDERERAESPPEPRALEECSRAKTPEWLAALDSGFQCMSCYRIFPSLEDLQKHVEHGISEGFSCYAFHLALAWLKRKRNRKGKNRRRRKKIKTATSGCHKEKHFGMKTYSCKDTDSHP</sequence>
<feature type="region of interest" description="Disordered" evidence="1">
    <location>
        <begin position="305"/>
        <end position="324"/>
    </location>
</feature>
<gene>
    <name evidence="3" type="ORF">E5288_WYG002540</name>
</gene>
<accession>A0A6B0R1P2</accession>
<dbReference type="InterPro" id="IPR007110">
    <property type="entry name" value="Ig-like_dom"/>
</dbReference>
<feature type="compositionally biased region" description="Basic residues" evidence="1">
    <location>
        <begin position="305"/>
        <end position="319"/>
    </location>
</feature>
<comment type="caution">
    <text evidence="3">The sequence shown here is derived from an EMBL/GenBank/DDBJ whole genome shotgun (WGS) entry which is preliminary data.</text>
</comment>
<name>A0A6B0R1P2_9CETA</name>
<evidence type="ECO:0000259" key="2">
    <source>
        <dbReference type="PROSITE" id="PS50835"/>
    </source>
</evidence>
<dbReference type="AlphaFoldDB" id="A0A6B0R1P2"/>
<organism evidence="3 4">
    <name type="scientific">Bos mutus</name>
    <name type="common">wild yak</name>
    <dbReference type="NCBI Taxonomy" id="72004"/>
    <lineage>
        <taxon>Eukaryota</taxon>
        <taxon>Metazoa</taxon>
        <taxon>Chordata</taxon>
        <taxon>Craniata</taxon>
        <taxon>Vertebrata</taxon>
        <taxon>Euteleostomi</taxon>
        <taxon>Mammalia</taxon>
        <taxon>Eutheria</taxon>
        <taxon>Laurasiatheria</taxon>
        <taxon>Artiodactyla</taxon>
        <taxon>Ruminantia</taxon>
        <taxon>Pecora</taxon>
        <taxon>Bovidae</taxon>
        <taxon>Bovinae</taxon>
        <taxon>Bos</taxon>
    </lineage>
</organism>
<dbReference type="PANTHER" id="PTHR33517">
    <property type="entry name" value="PROTEIN FAM170B-RELATED"/>
    <property type="match status" value="1"/>
</dbReference>
<reference evidence="3" key="1">
    <citation type="submission" date="2019-10" db="EMBL/GenBank/DDBJ databases">
        <title>The sequence and de novo assembly of the wild yak genome.</title>
        <authorList>
            <person name="Liu Y."/>
        </authorList>
    </citation>
    <scope>NUCLEOTIDE SEQUENCE [LARGE SCALE GENOMIC DNA]</scope>
    <source>
        <strain evidence="3">WY2019</strain>
    </source>
</reference>
<evidence type="ECO:0000313" key="4">
    <source>
        <dbReference type="Proteomes" id="UP000322234"/>
    </source>
</evidence>
<dbReference type="Pfam" id="PF17734">
    <property type="entry name" value="Spt46"/>
    <property type="match status" value="1"/>
</dbReference>
<dbReference type="Proteomes" id="UP000322234">
    <property type="component" value="Unassembled WGS sequence"/>
</dbReference>
<dbReference type="GO" id="GO:0009566">
    <property type="term" value="P:fertilization"/>
    <property type="evidence" value="ECO:0007669"/>
    <property type="project" value="TreeGrafter"/>
</dbReference>